<feature type="compositionally biased region" description="Polar residues" evidence="8">
    <location>
        <begin position="545"/>
        <end position="555"/>
    </location>
</feature>
<dbReference type="GO" id="GO:0005634">
    <property type="term" value="C:nucleus"/>
    <property type="evidence" value="ECO:0007669"/>
    <property type="project" value="UniProtKB-SubCell"/>
</dbReference>
<comment type="similarity">
    <text evidence="7">Belongs to the velvet family. VeA subfamily.</text>
</comment>
<dbReference type="InterPro" id="IPR021740">
    <property type="entry name" value="Velvet"/>
</dbReference>
<feature type="compositionally biased region" description="Pro residues" evidence="8">
    <location>
        <begin position="334"/>
        <end position="343"/>
    </location>
</feature>
<keyword evidence="11" id="KW-1185">Reference proteome</keyword>
<evidence type="ECO:0000259" key="9">
    <source>
        <dbReference type="PROSITE" id="PS51821"/>
    </source>
</evidence>
<dbReference type="AlphaFoldDB" id="A0A8H4RPX4"/>
<feature type="compositionally biased region" description="Basic and acidic residues" evidence="8">
    <location>
        <begin position="154"/>
        <end position="171"/>
    </location>
</feature>
<evidence type="ECO:0000256" key="7">
    <source>
        <dbReference type="ARBA" id="ARBA00038005"/>
    </source>
</evidence>
<sequence length="589" mass="64636">MAQQKPIEESDALLERTTKEGRRITYALNVIQQPERARACGSGAKSSADRRPVDPPPVVELRIYENVGTKQQEDITFSYSANFFLFATLETARTMAHGRSQPSPPQIPVLTGMPVSGMAYLDRPNEAGYFIFPDLSVRHEGKYYLSFNLYEETKRDGDGDPEAEPKTEQKPKVPAPPGAPDSSFDWRLEVKSAMFTVFSAKKFPGLAESTPLSRTVAEQGCRVRIRRDVRMRRRDKPAGEYDEPADDGYSRAGRPAEPEPYRERSNSAVGDEGRESQRRLSGEYPAQPYQPAFSPSPVAGHTPPPPGGYLGFMGGGGGGNFGQQFQAPQGQFSQPPPPPPPPATQQAYQSAPNAYHQQQAHSRPAPPPPSNYGYDHRYPPHSSAYSANPPREQRDEPDPYRKASAPYPSNAQSSGPYPAVDPTYHRPQYPPAASPVNLAPINLPPIEHKYEAHRSPTGPLSAVRTVAPPLPSPSFDRGSDRSAAYAHYSGPAPGPTIASSAGPMIVAAEPPAPMEPMFNENGKRPRDRVFGEPSSYEPLHDGQRPSLQENSSCMNGNVNRFTGEMEYKRADGSGMYRICPADSFNDHHR</sequence>
<comment type="caution">
    <text evidence="10">The sequence shown here is derived from an EMBL/GenBank/DDBJ whole genome shotgun (WGS) entry which is preliminary data.</text>
</comment>
<dbReference type="InterPro" id="IPR038491">
    <property type="entry name" value="Velvet_dom_sf"/>
</dbReference>
<dbReference type="GO" id="GO:0043455">
    <property type="term" value="P:regulation of secondary metabolic process"/>
    <property type="evidence" value="ECO:0007669"/>
    <property type="project" value="UniProtKB-ARBA"/>
</dbReference>
<dbReference type="EMBL" id="JAAMPI010000275">
    <property type="protein sequence ID" value="KAF4633256.1"/>
    <property type="molecule type" value="Genomic_DNA"/>
</dbReference>
<feature type="domain" description="Velvet" evidence="9">
    <location>
        <begin position="21"/>
        <end position="226"/>
    </location>
</feature>
<feature type="region of interest" description="Disordered" evidence="8">
    <location>
        <begin position="154"/>
        <end position="184"/>
    </location>
</feature>
<accession>A0A8H4RPX4</accession>
<dbReference type="OrthoDB" id="5384689at2759"/>
<feature type="region of interest" description="Disordered" evidence="8">
    <location>
        <begin position="507"/>
        <end position="555"/>
    </location>
</feature>
<feature type="region of interest" description="Disordered" evidence="8">
    <location>
        <begin position="228"/>
        <end position="488"/>
    </location>
</feature>
<comment type="subcellular location">
    <subcellularLocation>
        <location evidence="2">Cytoplasm</location>
    </subcellularLocation>
    <subcellularLocation>
        <location evidence="1">Nucleus</location>
    </subcellularLocation>
</comment>
<feature type="compositionally biased region" description="Basic and acidic residues" evidence="8">
    <location>
        <begin position="521"/>
        <end position="530"/>
    </location>
</feature>
<feature type="compositionally biased region" description="Gly residues" evidence="8">
    <location>
        <begin position="308"/>
        <end position="321"/>
    </location>
</feature>
<evidence type="ECO:0000256" key="2">
    <source>
        <dbReference type="ARBA" id="ARBA00004496"/>
    </source>
</evidence>
<evidence type="ECO:0000313" key="11">
    <source>
        <dbReference type="Proteomes" id="UP000566819"/>
    </source>
</evidence>
<dbReference type="GO" id="GO:0051176">
    <property type="term" value="P:positive regulation of sulfur metabolic process"/>
    <property type="evidence" value="ECO:0007669"/>
    <property type="project" value="UniProtKB-ARBA"/>
</dbReference>
<feature type="region of interest" description="Disordered" evidence="8">
    <location>
        <begin position="37"/>
        <end position="56"/>
    </location>
</feature>
<dbReference type="GO" id="GO:0005737">
    <property type="term" value="C:cytoplasm"/>
    <property type="evidence" value="ECO:0007669"/>
    <property type="project" value="UniProtKB-SubCell"/>
</dbReference>
<keyword evidence="6" id="KW-0539">Nucleus</keyword>
<dbReference type="FunFam" id="2.60.40.3960:FF:000001">
    <property type="entry name" value="Sexual development activator VeA"/>
    <property type="match status" value="1"/>
</dbReference>
<dbReference type="PANTHER" id="PTHR33572">
    <property type="entry name" value="SPORE DEVELOPMENT REGULATOR VOSA"/>
    <property type="match status" value="1"/>
</dbReference>
<evidence type="ECO:0000256" key="5">
    <source>
        <dbReference type="ARBA" id="ARBA00023163"/>
    </source>
</evidence>
<evidence type="ECO:0000256" key="8">
    <source>
        <dbReference type="SAM" id="MobiDB-lite"/>
    </source>
</evidence>
<evidence type="ECO:0000256" key="1">
    <source>
        <dbReference type="ARBA" id="ARBA00004123"/>
    </source>
</evidence>
<dbReference type="PROSITE" id="PS51821">
    <property type="entry name" value="VELVET"/>
    <property type="match status" value="1"/>
</dbReference>
<feature type="compositionally biased region" description="Basic and acidic residues" evidence="8">
    <location>
        <begin position="391"/>
        <end position="401"/>
    </location>
</feature>
<reference evidence="10 11" key="1">
    <citation type="submission" date="2020-03" db="EMBL/GenBank/DDBJ databases">
        <title>Draft Genome Sequence of Cudoniella acicularis.</title>
        <authorList>
            <person name="Buettner E."/>
            <person name="Kellner H."/>
        </authorList>
    </citation>
    <scope>NUCLEOTIDE SEQUENCE [LARGE SCALE GENOMIC DNA]</scope>
    <source>
        <strain evidence="10 11">DSM 108380</strain>
    </source>
</reference>
<evidence type="ECO:0000256" key="3">
    <source>
        <dbReference type="ARBA" id="ARBA00022490"/>
    </source>
</evidence>
<evidence type="ECO:0000313" key="10">
    <source>
        <dbReference type="EMBL" id="KAF4633256.1"/>
    </source>
</evidence>
<evidence type="ECO:0000256" key="4">
    <source>
        <dbReference type="ARBA" id="ARBA00023015"/>
    </source>
</evidence>
<dbReference type="PANTHER" id="PTHR33572:SF14">
    <property type="entry name" value="DEVELOPMENTAL AND SECONDARY METABOLISM REGULATOR VEA"/>
    <property type="match status" value="1"/>
</dbReference>
<keyword evidence="3" id="KW-0963">Cytoplasm</keyword>
<feature type="compositionally biased region" description="Low complexity" evidence="8">
    <location>
        <begin position="322"/>
        <end position="333"/>
    </location>
</feature>
<gene>
    <name evidence="10" type="ORF">G7Y89_g4862</name>
</gene>
<feature type="compositionally biased region" description="Basic and acidic residues" evidence="8">
    <location>
        <begin position="254"/>
        <end position="281"/>
    </location>
</feature>
<keyword evidence="5" id="KW-0804">Transcription</keyword>
<keyword evidence="4" id="KW-0805">Transcription regulation</keyword>
<dbReference type="InterPro" id="IPR037525">
    <property type="entry name" value="Velvet_dom"/>
</dbReference>
<protein>
    <recommendedName>
        <fullName evidence="9">Velvet domain-containing protein</fullName>
    </recommendedName>
</protein>
<evidence type="ECO:0000256" key="6">
    <source>
        <dbReference type="ARBA" id="ARBA00023242"/>
    </source>
</evidence>
<dbReference type="Gene3D" id="2.60.40.3960">
    <property type="entry name" value="Velvet domain"/>
    <property type="match status" value="1"/>
</dbReference>
<dbReference type="GO" id="GO:0034250">
    <property type="term" value="P:positive regulation of amide metabolic process"/>
    <property type="evidence" value="ECO:0007669"/>
    <property type="project" value="UniProtKB-ARBA"/>
</dbReference>
<dbReference type="Proteomes" id="UP000566819">
    <property type="component" value="Unassembled WGS sequence"/>
</dbReference>
<dbReference type="Pfam" id="PF11754">
    <property type="entry name" value="Velvet"/>
    <property type="match status" value="2"/>
</dbReference>
<proteinExistence type="inferred from homology"/>
<name>A0A8H4RPX4_9HELO</name>
<organism evidence="10 11">
    <name type="scientific">Cudoniella acicularis</name>
    <dbReference type="NCBI Taxonomy" id="354080"/>
    <lineage>
        <taxon>Eukaryota</taxon>
        <taxon>Fungi</taxon>
        <taxon>Dikarya</taxon>
        <taxon>Ascomycota</taxon>
        <taxon>Pezizomycotina</taxon>
        <taxon>Leotiomycetes</taxon>
        <taxon>Helotiales</taxon>
        <taxon>Tricladiaceae</taxon>
        <taxon>Cudoniella</taxon>
    </lineage>
</organism>